<dbReference type="Gene3D" id="1.25.40.10">
    <property type="entry name" value="Tetratricopeptide repeat domain"/>
    <property type="match status" value="1"/>
</dbReference>
<comment type="caution">
    <text evidence="1">The sequence shown here is derived from an EMBL/GenBank/DDBJ whole genome shotgun (WGS) entry which is preliminary data.</text>
</comment>
<dbReference type="EMBL" id="SACS01000012">
    <property type="protein sequence ID" value="RVU37044.1"/>
    <property type="molecule type" value="Genomic_DNA"/>
</dbReference>
<dbReference type="InterPro" id="IPR011990">
    <property type="entry name" value="TPR-like_helical_dom_sf"/>
</dbReference>
<accession>A0A437QRB5</accession>
<evidence type="ECO:0000313" key="1">
    <source>
        <dbReference type="EMBL" id="RVU37044.1"/>
    </source>
</evidence>
<keyword evidence="2" id="KW-1185">Reference proteome</keyword>
<proteinExistence type="predicted"/>
<dbReference type="OrthoDB" id="5959200at2"/>
<dbReference type="SMART" id="SM00028">
    <property type="entry name" value="TPR"/>
    <property type="match status" value="4"/>
</dbReference>
<dbReference type="AlphaFoldDB" id="A0A437QRB5"/>
<dbReference type="RefSeq" id="WP_127699340.1">
    <property type="nucleotide sequence ID" value="NZ_SACS01000012.1"/>
</dbReference>
<dbReference type="Proteomes" id="UP000283077">
    <property type="component" value="Unassembled WGS sequence"/>
</dbReference>
<reference evidence="1 2" key="1">
    <citation type="submission" date="2019-01" db="EMBL/GenBank/DDBJ databases">
        <authorList>
            <person name="Chen W.-M."/>
        </authorList>
    </citation>
    <scope>NUCLEOTIDE SEQUENCE [LARGE SCALE GENOMIC DNA]</scope>
    <source>
        <strain evidence="1 2">KYPC3</strain>
    </source>
</reference>
<gene>
    <name evidence="1" type="ORF">EOE67_12090</name>
</gene>
<evidence type="ECO:0000313" key="2">
    <source>
        <dbReference type="Proteomes" id="UP000283077"/>
    </source>
</evidence>
<name>A0A437QRB5_9GAMM</name>
<organism evidence="1 2">
    <name type="scientific">Rheinheimera riviphila</name>
    <dbReference type="NCBI Taxonomy" id="1834037"/>
    <lineage>
        <taxon>Bacteria</taxon>
        <taxon>Pseudomonadati</taxon>
        <taxon>Pseudomonadota</taxon>
        <taxon>Gammaproteobacteria</taxon>
        <taxon>Chromatiales</taxon>
        <taxon>Chromatiaceae</taxon>
        <taxon>Rheinheimera</taxon>
    </lineage>
</organism>
<dbReference type="SUPFAM" id="SSF48452">
    <property type="entry name" value="TPR-like"/>
    <property type="match status" value="2"/>
</dbReference>
<protein>
    <submittedName>
        <fullName evidence="1">Uncharacterized protein</fullName>
    </submittedName>
</protein>
<sequence length="376" mass="41430">MSISAEALYKFWLNDKENQHIIQGLLQSYAQETSPHLALDFIEQLPAELCQQTWLICYKLQFQIQAGLSADVVKNVNEKLAAAADIDAMQLYLAMLAAHILRDSEQALAFYQHIQEPIAEAVLLAARIHYLKTDRQIAAQMLDQSEFMHLPAALGLRAMIALDDEAEALALSLANEALAKDPQQFDSLVVYACLANYQQRYGESAHFVNLALSKMPEQGRLLSLKGQYLLQQGDVQGALPVLQHATRNMPEHTGTVLLVGWCHLLMGDYAQAKVQFEQACEQDRSFADSHGSLAAALFYLGDLAGAKKAALVAKRLDPSSFSAAYAEALLLEQAGENELAASKIQQVYATQHYNGQGTNWDVIQRAISEGKKPNAS</sequence>
<dbReference type="InterPro" id="IPR019734">
    <property type="entry name" value="TPR_rpt"/>
</dbReference>
<dbReference type="Pfam" id="PF14559">
    <property type="entry name" value="TPR_19"/>
    <property type="match status" value="1"/>
</dbReference>